<dbReference type="Gene3D" id="1.20.144.10">
    <property type="entry name" value="Phosphatidic acid phosphatase type 2/haloperoxidase"/>
    <property type="match status" value="1"/>
</dbReference>
<evidence type="ECO:0000313" key="5">
    <source>
        <dbReference type="Proteomes" id="UP000281738"/>
    </source>
</evidence>
<gene>
    <name evidence="4" type="ORF">EDD33_1131</name>
</gene>
<accession>A0A3N2CRZ5</accession>
<dbReference type="RefSeq" id="WP_170169707.1">
    <property type="nucleotide sequence ID" value="NZ_RKHO01000001.1"/>
</dbReference>
<dbReference type="InterPro" id="IPR000326">
    <property type="entry name" value="PAP2/HPO"/>
</dbReference>
<reference evidence="4 5" key="1">
    <citation type="submission" date="2018-11" db="EMBL/GenBank/DDBJ databases">
        <title>Sequencing the genomes of 1000 actinobacteria strains.</title>
        <authorList>
            <person name="Klenk H.-P."/>
        </authorList>
    </citation>
    <scope>NUCLEOTIDE SEQUENCE [LARGE SCALE GENOMIC DNA]</scope>
    <source>
        <strain evidence="4 5">DSM 12652</strain>
    </source>
</reference>
<dbReference type="SUPFAM" id="SSF48317">
    <property type="entry name" value="Acid phosphatase/Vanadium-dependent haloperoxidase"/>
    <property type="match status" value="1"/>
</dbReference>
<evidence type="ECO:0000256" key="2">
    <source>
        <dbReference type="SAM" id="Phobius"/>
    </source>
</evidence>
<evidence type="ECO:0000256" key="1">
    <source>
        <dbReference type="SAM" id="MobiDB-lite"/>
    </source>
</evidence>
<organism evidence="4 5">
    <name type="scientific">Nocardioides aurantiacus</name>
    <dbReference type="NCBI Taxonomy" id="86796"/>
    <lineage>
        <taxon>Bacteria</taxon>
        <taxon>Bacillati</taxon>
        <taxon>Actinomycetota</taxon>
        <taxon>Actinomycetes</taxon>
        <taxon>Propionibacteriales</taxon>
        <taxon>Nocardioidaceae</taxon>
        <taxon>Nocardioides</taxon>
    </lineage>
</organism>
<keyword evidence="2" id="KW-1133">Transmembrane helix</keyword>
<dbReference type="InterPro" id="IPR036938">
    <property type="entry name" value="PAP2/HPO_sf"/>
</dbReference>
<keyword evidence="2" id="KW-0812">Transmembrane</keyword>
<name>A0A3N2CRZ5_9ACTN</name>
<feature type="domain" description="Phosphatidic acid phosphatase type 2/haloperoxidase" evidence="3">
    <location>
        <begin position="132"/>
        <end position="206"/>
    </location>
</feature>
<dbReference type="AlphaFoldDB" id="A0A3N2CRZ5"/>
<proteinExistence type="predicted"/>
<comment type="caution">
    <text evidence="4">The sequence shown here is derived from an EMBL/GenBank/DDBJ whole genome shotgun (WGS) entry which is preliminary data.</text>
</comment>
<feature type="transmembrane region" description="Helical" evidence="2">
    <location>
        <begin position="71"/>
        <end position="93"/>
    </location>
</feature>
<sequence>MTHDRSPAPTGRGRDVRRDVRRGVLLAVVAALALAGVYAAAVLTPEGQYLDDRLMVWAADTLPGRGTSAELLALVSAGTVLLAGLALGLLALAVHGPRRALAVVATVGATPVLARLLKLLLDRPELVAGAAGNSLPSGHTAAVAGLAAGLVLAVPRLLNGTALLAGTAAAAVAGAATVMLRWHRPSDVVAAVLLAAVVGGIAHALAPPARRPPRRTVRSREHPTRLDDARTDTAADRGAPVR</sequence>
<feature type="transmembrane region" description="Helical" evidence="2">
    <location>
        <begin position="100"/>
        <end position="117"/>
    </location>
</feature>
<feature type="transmembrane region" description="Helical" evidence="2">
    <location>
        <begin position="162"/>
        <end position="182"/>
    </location>
</feature>
<feature type="transmembrane region" description="Helical" evidence="2">
    <location>
        <begin position="137"/>
        <end position="155"/>
    </location>
</feature>
<dbReference type="Proteomes" id="UP000281738">
    <property type="component" value="Unassembled WGS sequence"/>
</dbReference>
<feature type="compositionally biased region" description="Basic and acidic residues" evidence="1">
    <location>
        <begin position="218"/>
        <end position="235"/>
    </location>
</feature>
<feature type="transmembrane region" description="Helical" evidence="2">
    <location>
        <begin position="188"/>
        <end position="206"/>
    </location>
</feature>
<protein>
    <submittedName>
        <fullName evidence="4">Membrane-associated phospholipid phosphatase</fullName>
    </submittedName>
</protein>
<evidence type="ECO:0000259" key="3">
    <source>
        <dbReference type="Pfam" id="PF01569"/>
    </source>
</evidence>
<keyword evidence="5" id="KW-1185">Reference proteome</keyword>
<dbReference type="Pfam" id="PF01569">
    <property type="entry name" value="PAP2"/>
    <property type="match status" value="1"/>
</dbReference>
<evidence type="ECO:0000313" key="4">
    <source>
        <dbReference type="EMBL" id="ROR90295.1"/>
    </source>
</evidence>
<feature type="region of interest" description="Disordered" evidence="1">
    <location>
        <begin position="207"/>
        <end position="242"/>
    </location>
</feature>
<dbReference type="EMBL" id="RKHO01000001">
    <property type="protein sequence ID" value="ROR90295.1"/>
    <property type="molecule type" value="Genomic_DNA"/>
</dbReference>
<keyword evidence="2" id="KW-0472">Membrane</keyword>